<dbReference type="InterPro" id="IPR036873">
    <property type="entry name" value="Rhodanese-like_dom_sf"/>
</dbReference>
<dbReference type="AlphaFoldDB" id="A0A317L195"/>
<dbReference type="RefSeq" id="WP_109983814.1">
    <property type="nucleotide sequence ID" value="NZ_QGTD01000005.1"/>
</dbReference>
<feature type="domain" description="Rhodanese" evidence="2">
    <location>
        <begin position="15"/>
        <end position="131"/>
    </location>
</feature>
<evidence type="ECO:0000313" key="3">
    <source>
        <dbReference type="EMBL" id="PWU69601.1"/>
    </source>
</evidence>
<accession>A0A317L195</accession>
<dbReference type="Pfam" id="PF00581">
    <property type="entry name" value="Rhodanese"/>
    <property type="match status" value="1"/>
</dbReference>
<keyword evidence="1" id="KW-0711">Selenium</keyword>
<dbReference type="EMBL" id="QGTD01000005">
    <property type="protein sequence ID" value="PWU69601.1"/>
    <property type="molecule type" value="Genomic_DNA"/>
</dbReference>
<comment type="caution">
    <text evidence="3">The sequence shown here is derived from an EMBL/GenBank/DDBJ whole genome shotgun (WGS) entry which is preliminary data.</text>
</comment>
<dbReference type="Proteomes" id="UP000245624">
    <property type="component" value="Unassembled WGS sequence"/>
</dbReference>
<reference evidence="3 4" key="1">
    <citation type="submission" date="2018-05" db="EMBL/GenBank/DDBJ databases">
        <title>Genomic analysis of Gracilibacillus dipsosauri DD1 reveals novel features of a salt-tolerant amylase.</title>
        <authorList>
            <person name="Deutch C.E."/>
            <person name="Yang S."/>
        </authorList>
    </citation>
    <scope>NUCLEOTIDE SEQUENCE [LARGE SCALE GENOMIC DNA]</scope>
    <source>
        <strain evidence="3 4">DD1</strain>
    </source>
</reference>
<dbReference type="PANTHER" id="PTHR30401">
    <property type="entry name" value="TRNA 2-SELENOURIDINE SYNTHASE"/>
    <property type="match status" value="1"/>
</dbReference>
<dbReference type="SMART" id="SM00450">
    <property type="entry name" value="RHOD"/>
    <property type="match status" value="1"/>
</dbReference>
<dbReference type="GO" id="GO:0043828">
    <property type="term" value="F:tRNA 2-selenouridine synthase activity"/>
    <property type="evidence" value="ECO:0007669"/>
    <property type="project" value="InterPro"/>
</dbReference>
<name>A0A317L195_9BACI</name>
<dbReference type="NCBIfam" id="NF008750">
    <property type="entry name" value="PRK11784.1-2"/>
    <property type="match status" value="1"/>
</dbReference>
<dbReference type="GO" id="GO:0002098">
    <property type="term" value="P:tRNA wobble uridine modification"/>
    <property type="evidence" value="ECO:0007669"/>
    <property type="project" value="InterPro"/>
</dbReference>
<dbReference type="SUPFAM" id="SSF52540">
    <property type="entry name" value="P-loop containing nucleoside triphosphate hydrolases"/>
    <property type="match status" value="1"/>
</dbReference>
<dbReference type="InterPro" id="IPR001763">
    <property type="entry name" value="Rhodanese-like_dom"/>
</dbReference>
<gene>
    <name evidence="3" type="ORF">DLJ74_06430</name>
</gene>
<evidence type="ECO:0000259" key="2">
    <source>
        <dbReference type="PROSITE" id="PS50206"/>
    </source>
</evidence>
<dbReference type="InterPro" id="IPR027417">
    <property type="entry name" value="P-loop_NTPase"/>
</dbReference>
<dbReference type="Pfam" id="PF26341">
    <property type="entry name" value="AAA_SelU"/>
    <property type="match status" value="1"/>
</dbReference>
<dbReference type="OrthoDB" id="9808735at2"/>
<organism evidence="3 4">
    <name type="scientific">Gracilibacillus dipsosauri</name>
    <dbReference type="NCBI Taxonomy" id="178340"/>
    <lineage>
        <taxon>Bacteria</taxon>
        <taxon>Bacillati</taxon>
        <taxon>Bacillota</taxon>
        <taxon>Bacilli</taxon>
        <taxon>Bacillales</taxon>
        <taxon>Bacillaceae</taxon>
        <taxon>Gracilibacillus</taxon>
    </lineage>
</organism>
<keyword evidence="4" id="KW-1185">Reference proteome</keyword>
<dbReference type="PROSITE" id="PS50206">
    <property type="entry name" value="RHODANESE_3"/>
    <property type="match status" value="1"/>
</dbReference>
<protein>
    <submittedName>
        <fullName evidence="3">tRNA 2-selenouridine(34) synthase MnmH</fullName>
    </submittedName>
</protein>
<dbReference type="InterPro" id="IPR017582">
    <property type="entry name" value="SelU"/>
</dbReference>
<evidence type="ECO:0000256" key="1">
    <source>
        <dbReference type="ARBA" id="ARBA00023266"/>
    </source>
</evidence>
<proteinExistence type="predicted"/>
<evidence type="ECO:0000313" key="4">
    <source>
        <dbReference type="Proteomes" id="UP000245624"/>
    </source>
</evidence>
<dbReference type="NCBIfam" id="TIGR03167">
    <property type="entry name" value="tRNA_sel_U_synt"/>
    <property type="match status" value="1"/>
</dbReference>
<sequence length="348" mass="40304">MIEDIQADELYQLKTNNNHVLVDVRSPKEYQEATIPGSVNIPIFSDQERAVVGTIYKQKGPEAAKEKGLEIFSKKLPDFIREFKKIDMQATVFCWRGGMRSKTATTVLGLMGIEVQRLSGGIRAYREWTVERLNQFEMKPELFVLNGYTGSGKTILLDRLKAKGYPVIDLEKLAGHRGSIFGHIGRNPVNQRSFDFALLEKLLEVQQERFVFIEGESKRIGKVVIPDWFDQKKENSKQIFVHLPVEERVRNILDDYQPWLNPEQFKEAFHIIKKRLPTNISKELGEYLDAHDFTKTVELLLTYYYDSLYDYSTNYPESQKTAFTASNVEEAEEQLVKWVSDRYGSKVK</sequence>
<dbReference type="Gene3D" id="3.40.50.300">
    <property type="entry name" value="P-loop containing nucleotide triphosphate hydrolases"/>
    <property type="match status" value="1"/>
</dbReference>
<dbReference type="SUPFAM" id="SSF52821">
    <property type="entry name" value="Rhodanese/Cell cycle control phosphatase"/>
    <property type="match status" value="1"/>
</dbReference>
<dbReference type="PANTHER" id="PTHR30401:SF0">
    <property type="entry name" value="TRNA 2-SELENOURIDINE SYNTHASE"/>
    <property type="match status" value="1"/>
</dbReference>
<dbReference type="InterPro" id="IPR058840">
    <property type="entry name" value="AAA_SelU"/>
</dbReference>
<dbReference type="Gene3D" id="3.40.250.10">
    <property type="entry name" value="Rhodanese-like domain"/>
    <property type="match status" value="1"/>
</dbReference>